<dbReference type="EMBL" id="CM001879">
    <property type="protein sequence ID" value="EOX94781.1"/>
    <property type="molecule type" value="Genomic_DNA"/>
</dbReference>
<evidence type="ECO:0000313" key="4">
    <source>
        <dbReference type="Proteomes" id="UP000026915"/>
    </source>
</evidence>
<feature type="compositionally biased region" description="Basic residues" evidence="2">
    <location>
        <begin position="69"/>
        <end position="83"/>
    </location>
</feature>
<dbReference type="HOGENOM" id="CLU_1112963_0_0_1"/>
<dbReference type="eggNOG" id="ENOG502S4K5">
    <property type="taxonomic scope" value="Eukaryota"/>
</dbReference>
<reference evidence="3 4" key="1">
    <citation type="journal article" date="2013" name="Genome Biol.">
        <title>The genome sequence of the most widely cultivated cacao type and its use to identify candidate genes regulating pod color.</title>
        <authorList>
            <person name="Motamayor J.C."/>
            <person name="Mockaitis K."/>
            <person name="Schmutz J."/>
            <person name="Haiminen N."/>
            <person name="Iii D.L."/>
            <person name="Cornejo O."/>
            <person name="Findley S.D."/>
            <person name="Zheng P."/>
            <person name="Utro F."/>
            <person name="Royaert S."/>
            <person name="Saski C."/>
            <person name="Jenkins J."/>
            <person name="Podicheti R."/>
            <person name="Zhao M."/>
            <person name="Scheffler B.E."/>
            <person name="Stack J.C."/>
            <person name="Feltus F.A."/>
            <person name="Mustiga G.M."/>
            <person name="Amores F."/>
            <person name="Phillips W."/>
            <person name="Marelli J.P."/>
            <person name="May G.D."/>
            <person name="Shapiro H."/>
            <person name="Ma J."/>
            <person name="Bustamante C.D."/>
            <person name="Schnell R.J."/>
            <person name="Main D."/>
            <person name="Gilbert D."/>
            <person name="Parida L."/>
            <person name="Kuhn D.N."/>
        </authorList>
    </citation>
    <scope>NUCLEOTIDE SEQUENCE [LARGE SCALE GENOMIC DNA]</scope>
    <source>
        <strain evidence="4">cv. Matina 1-6</strain>
    </source>
</reference>
<dbReference type="PANTHER" id="PTHR38936:SF1">
    <property type="entry name" value="DUF641 DOMAIN-CONTAINING PROTEIN"/>
    <property type="match status" value="1"/>
</dbReference>
<dbReference type="PANTHER" id="PTHR38936">
    <property type="entry name" value="TITIN-LIKE ISOFORM X2"/>
    <property type="match status" value="1"/>
</dbReference>
<feature type="region of interest" description="Disordered" evidence="2">
    <location>
        <begin position="1"/>
        <end position="97"/>
    </location>
</feature>
<dbReference type="Proteomes" id="UP000026915">
    <property type="component" value="Chromosome 1"/>
</dbReference>
<accession>A0A061DRS3</accession>
<protein>
    <submittedName>
        <fullName evidence="3">Uncharacterized protein</fullName>
    </submittedName>
</protein>
<evidence type="ECO:0000256" key="2">
    <source>
        <dbReference type="SAM" id="MobiDB-lite"/>
    </source>
</evidence>
<feature type="compositionally biased region" description="Polar residues" evidence="2">
    <location>
        <begin position="46"/>
        <end position="68"/>
    </location>
</feature>
<gene>
    <name evidence="3" type="ORF">TCM_004389</name>
</gene>
<evidence type="ECO:0000313" key="3">
    <source>
        <dbReference type="EMBL" id="EOX94781.1"/>
    </source>
</evidence>
<keyword evidence="1" id="KW-0175">Coiled coil</keyword>
<dbReference type="AlphaFoldDB" id="A0A061DRS3"/>
<sequence length="269" mass="29926">MGRRPLAQKLQRKATTSKPDIADPSGGVEKQPESSNPSLEKELQFEKTNPQLETIEPQTKSADLSSVTKAKKHIAGTKLRRSGRLYSAGTPQDKDIDRVIEEMTLTESEKDEEPLNFEEGKLPEPTLTNKSLEEKVDYLLQQFEEQQKTIEELKLRVTIDSSPTGSPRAADTRYRNLYFGSQKKIEALTDENRQLSLKLEHALGKLEAYENGAHVFSEGLDKLKDMILVTNLAKATERAVNLSSQAFTSVDAGAEAKTGAKRKRVLAGK</sequence>
<keyword evidence="4" id="KW-1185">Reference proteome</keyword>
<dbReference type="Gramene" id="EOX94781">
    <property type="protein sequence ID" value="EOX94781"/>
    <property type="gene ID" value="TCM_004389"/>
</dbReference>
<evidence type="ECO:0000256" key="1">
    <source>
        <dbReference type="SAM" id="Coils"/>
    </source>
</evidence>
<dbReference type="OMA" id="RIRNCDM"/>
<name>A0A061DRS3_THECC</name>
<dbReference type="InParanoid" id="A0A061DRS3"/>
<proteinExistence type="predicted"/>
<feature type="coiled-coil region" evidence="1">
    <location>
        <begin position="129"/>
        <end position="156"/>
    </location>
</feature>
<organism evidence="3 4">
    <name type="scientific">Theobroma cacao</name>
    <name type="common">Cacao</name>
    <name type="synonym">Cocoa</name>
    <dbReference type="NCBI Taxonomy" id="3641"/>
    <lineage>
        <taxon>Eukaryota</taxon>
        <taxon>Viridiplantae</taxon>
        <taxon>Streptophyta</taxon>
        <taxon>Embryophyta</taxon>
        <taxon>Tracheophyta</taxon>
        <taxon>Spermatophyta</taxon>
        <taxon>Magnoliopsida</taxon>
        <taxon>eudicotyledons</taxon>
        <taxon>Gunneridae</taxon>
        <taxon>Pentapetalae</taxon>
        <taxon>rosids</taxon>
        <taxon>malvids</taxon>
        <taxon>Malvales</taxon>
        <taxon>Malvaceae</taxon>
        <taxon>Byttnerioideae</taxon>
        <taxon>Theobroma</taxon>
    </lineage>
</organism>